<accession>A0ABD3AHA1</accession>
<keyword evidence="2" id="KW-1185">Reference proteome</keyword>
<evidence type="ECO:0000313" key="1">
    <source>
        <dbReference type="EMBL" id="KAL3529952.1"/>
    </source>
</evidence>
<dbReference type="Gene3D" id="1.20.90.10">
    <property type="entry name" value="Phospholipase A2 domain"/>
    <property type="match status" value="1"/>
</dbReference>
<dbReference type="SUPFAM" id="SSF48619">
    <property type="entry name" value="Phospholipase A2, PLA2"/>
    <property type="match status" value="1"/>
</dbReference>
<evidence type="ECO:0008006" key="3">
    <source>
        <dbReference type="Google" id="ProtNLM"/>
    </source>
</evidence>
<dbReference type="AlphaFoldDB" id="A0ABD3AHA1"/>
<reference evidence="1 2" key="1">
    <citation type="submission" date="2024-11" db="EMBL/GenBank/DDBJ databases">
        <title>A near-complete genome assembly of Cinchona calisaya.</title>
        <authorList>
            <person name="Lian D.C."/>
            <person name="Zhao X.W."/>
            <person name="Wei L."/>
        </authorList>
    </citation>
    <scope>NUCLEOTIDE SEQUENCE [LARGE SCALE GENOMIC DNA]</scope>
    <source>
        <tissue evidence="1">Nenye</tissue>
    </source>
</reference>
<comment type="caution">
    <text evidence="1">The sequence shown here is derived from an EMBL/GenBank/DDBJ whole genome shotgun (WGS) entry which is preliminary data.</text>
</comment>
<gene>
    <name evidence="1" type="ORF">ACH5RR_009274</name>
</gene>
<dbReference type="Proteomes" id="UP001630127">
    <property type="component" value="Unassembled WGS sequence"/>
</dbReference>
<dbReference type="EMBL" id="JBJUIK010000004">
    <property type="protein sequence ID" value="KAL3529952.1"/>
    <property type="molecule type" value="Genomic_DNA"/>
</dbReference>
<protein>
    <recommendedName>
        <fullName evidence="3">Phospholipase A2</fullName>
    </recommendedName>
</protein>
<dbReference type="PANTHER" id="PTHR37246">
    <property type="entry name" value="OS07G0658000 PROTEIN"/>
    <property type="match status" value="1"/>
</dbReference>
<dbReference type="InterPro" id="IPR036444">
    <property type="entry name" value="PLipase_A2_dom_sf"/>
</dbReference>
<dbReference type="PANTHER" id="PTHR37246:SF1">
    <property type="entry name" value="PHOSPHOLIPASE A2 FAMILY PROTEIN"/>
    <property type="match status" value="1"/>
</dbReference>
<sequence>MDLGFLRNMNIPWFKSQSSKNMASTVLSSNIGVKSSKQMPSFDIKFFGWSLLSVVPWTTNSRNKIQIPTTVNKELKKHAQPKNSSKSLNQYSAVRFRPYVSKVPWHTGIRAILSQLFPRYGHYCGPNWSSGKDRGSPVWDRRPIDWLDFCCYCHDIGYDTHNQAELLKSDLAFLECLEKPNMNTKGDARIANLYKTMCISGLRNILIPYREHLLKLQARRLSVDFGWLADMKFNGWNLQKDLKIDLFMVSKGWLSNMKWKGWNVDKV</sequence>
<proteinExistence type="predicted"/>
<evidence type="ECO:0000313" key="2">
    <source>
        <dbReference type="Proteomes" id="UP001630127"/>
    </source>
</evidence>
<name>A0ABD3AHA1_9GENT</name>
<organism evidence="1 2">
    <name type="scientific">Cinchona calisaya</name>
    <dbReference type="NCBI Taxonomy" id="153742"/>
    <lineage>
        <taxon>Eukaryota</taxon>
        <taxon>Viridiplantae</taxon>
        <taxon>Streptophyta</taxon>
        <taxon>Embryophyta</taxon>
        <taxon>Tracheophyta</taxon>
        <taxon>Spermatophyta</taxon>
        <taxon>Magnoliopsida</taxon>
        <taxon>eudicotyledons</taxon>
        <taxon>Gunneridae</taxon>
        <taxon>Pentapetalae</taxon>
        <taxon>asterids</taxon>
        <taxon>lamiids</taxon>
        <taxon>Gentianales</taxon>
        <taxon>Rubiaceae</taxon>
        <taxon>Cinchonoideae</taxon>
        <taxon>Cinchoneae</taxon>
        <taxon>Cinchona</taxon>
    </lineage>
</organism>